<dbReference type="AlphaFoldDB" id="A0A9Q4PVT1"/>
<accession>A0A9Q4PVT1</accession>
<keyword evidence="3" id="KW-1185">Reference proteome</keyword>
<dbReference type="GO" id="GO:0003677">
    <property type="term" value="F:DNA binding"/>
    <property type="evidence" value="ECO:0007669"/>
    <property type="project" value="InterPro"/>
</dbReference>
<proteinExistence type="predicted"/>
<evidence type="ECO:0000313" key="3">
    <source>
        <dbReference type="Proteomes" id="UP001143747"/>
    </source>
</evidence>
<organism evidence="2 3">
    <name type="scientific">Methanogenium marinum</name>
    <dbReference type="NCBI Taxonomy" id="348610"/>
    <lineage>
        <taxon>Archaea</taxon>
        <taxon>Methanobacteriati</taxon>
        <taxon>Methanobacteriota</taxon>
        <taxon>Stenosarchaea group</taxon>
        <taxon>Methanomicrobia</taxon>
        <taxon>Methanomicrobiales</taxon>
        <taxon>Methanomicrobiaceae</taxon>
        <taxon>Methanogenium</taxon>
    </lineage>
</organism>
<sequence>MFAARVFETDFRTALEEELDRRGMSIKELAGMVGISPATLYKITSGDRDPRFSLVKAIADALDPKEKDFVAIIAAKFLLDEMQSVKYTVNDTTYRIHGYSANTMEEVIIAAVHAEKDGAIGIICAPILTTLVERIVDIPVAIIRPSPDAYRAAFESLVRIRE</sequence>
<protein>
    <submittedName>
        <fullName evidence="2">Helix-turn-helix domain-containing protein</fullName>
    </submittedName>
</protein>
<comment type="caution">
    <text evidence="2">The sequence shown here is derived from an EMBL/GenBank/DDBJ whole genome shotgun (WGS) entry which is preliminary data.</text>
</comment>
<gene>
    <name evidence="2" type="ORF">L0665_06965</name>
</gene>
<dbReference type="SUPFAM" id="SSF47413">
    <property type="entry name" value="lambda repressor-like DNA-binding domains"/>
    <property type="match status" value="1"/>
</dbReference>
<dbReference type="EMBL" id="JAKELO010000002">
    <property type="protein sequence ID" value="MDE4908350.1"/>
    <property type="molecule type" value="Genomic_DNA"/>
</dbReference>
<dbReference type="SMART" id="SM00530">
    <property type="entry name" value="HTH_XRE"/>
    <property type="match status" value="1"/>
</dbReference>
<dbReference type="InterPro" id="IPR001387">
    <property type="entry name" value="Cro/C1-type_HTH"/>
</dbReference>
<dbReference type="CDD" id="cd00093">
    <property type="entry name" value="HTH_XRE"/>
    <property type="match status" value="1"/>
</dbReference>
<dbReference type="Proteomes" id="UP001143747">
    <property type="component" value="Unassembled WGS sequence"/>
</dbReference>
<evidence type="ECO:0000259" key="1">
    <source>
        <dbReference type="PROSITE" id="PS50943"/>
    </source>
</evidence>
<dbReference type="Gene3D" id="1.10.260.40">
    <property type="entry name" value="lambda repressor-like DNA-binding domains"/>
    <property type="match status" value="1"/>
</dbReference>
<dbReference type="RefSeq" id="WP_274924981.1">
    <property type="nucleotide sequence ID" value="NZ_JAKELO010000002.1"/>
</dbReference>
<feature type="domain" description="HTH cro/C1-type" evidence="1">
    <location>
        <begin position="15"/>
        <end position="69"/>
    </location>
</feature>
<name>A0A9Q4PVT1_9EURY</name>
<reference evidence="2" key="1">
    <citation type="submission" date="2022-01" db="EMBL/GenBank/DDBJ databases">
        <title>Draft genome of Methanogenium marinum DSM 15558.</title>
        <authorList>
            <person name="Chen S.-C."/>
            <person name="You Y.-T."/>
        </authorList>
    </citation>
    <scope>NUCLEOTIDE SEQUENCE</scope>
    <source>
        <strain evidence="2">DSM 15558</strain>
    </source>
</reference>
<dbReference type="PROSITE" id="PS50943">
    <property type="entry name" value="HTH_CROC1"/>
    <property type="match status" value="1"/>
</dbReference>
<dbReference type="Pfam" id="PF01381">
    <property type="entry name" value="HTH_3"/>
    <property type="match status" value="1"/>
</dbReference>
<dbReference type="InterPro" id="IPR010982">
    <property type="entry name" value="Lambda_DNA-bd_dom_sf"/>
</dbReference>
<evidence type="ECO:0000313" key="2">
    <source>
        <dbReference type="EMBL" id="MDE4908350.1"/>
    </source>
</evidence>